<keyword evidence="8" id="KW-1185">Reference proteome</keyword>
<keyword evidence="6" id="KW-0539">Nucleus</keyword>
<keyword evidence="4" id="KW-0067">ATP-binding</keyword>
<keyword evidence="5" id="KW-0234">DNA repair</keyword>
<proteinExistence type="predicted"/>
<organism evidence="7 8">
    <name type="scientific">Mycena citricolor</name>
    <dbReference type="NCBI Taxonomy" id="2018698"/>
    <lineage>
        <taxon>Eukaryota</taxon>
        <taxon>Fungi</taxon>
        <taxon>Dikarya</taxon>
        <taxon>Basidiomycota</taxon>
        <taxon>Agaricomycotina</taxon>
        <taxon>Agaricomycetes</taxon>
        <taxon>Agaricomycetidae</taxon>
        <taxon>Agaricales</taxon>
        <taxon>Marasmiineae</taxon>
        <taxon>Mycenaceae</taxon>
        <taxon>Mycena</taxon>
    </lineage>
</organism>
<name>A0AAD2JU44_9AGAR</name>
<dbReference type="GO" id="GO:0033063">
    <property type="term" value="C:Rad51B-Rad51C-Rad51D-XRCC2 complex"/>
    <property type="evidence" value="ECO:0007669"/>
    <property type="project" value="TreeGrafter"/>
</dbReference>
<sequence length="362" mass="38126">MSWTGRQLNQIQALGRVDKHGQIHTTCADASSMNASQNPLSSLALPPSTLSALLRAGYETTHDLDASNAETLAHDLSIPLPSSQALLSLSQRKNATADLRRPPLSLSQPASGLVGPPAARIRTGCEPLDGLLGGGIGRGRVVEMSAAPGIPTDAIALGLVRSFLGAEAEGGGAEDVMVVDAQNGVTVSALRNALPGTMHRRVSHVAINTLPRFVAFIVSLPSVLRTKPKIRLVVFSSLHTALLPRTSLKPTSQLKTTVYEHLKQMLLRLTASGVTVFITAATSTKMLDADKSPATFSASARAVMVPILPATYLPSAYATRVLAGWTGAGTCVLRVIPPPGSGDDAPVKEEMMEIPYRQTREL</sequence>
<evidence type="ECO:0000313" key="7">
    <source>
        <dbReference type="EMBL" id="CAK5262043.1"/>
    </source>
</evidence>
<dbReference type="GO" id="GO:0000400">
    <property type="term" value="F:four-way junction DNA binding"/>
    <property type="evidence" value="ECO:0007669"/>
    <property type="project" value="TreeGrafter"/>
</dbReference>
<evidence type="ECO:0000256" key="3">
    <source>
        <dbReference type="ARBA" id="ARBA00022763"/>
    </source>
</evidence>
<dbReference type="Gene3D" id="3.40.50.300">
    <property type="entry name" value="P-loop containing nucleotide triphosphate hydrolases"/>
    <property type="match status" value="1"/>
</dbReference>
<comment type="caution">
    <text evidence="7">The sequence shown here is derived from an EMBL/GenBank/DDBJ whole genome shotgun (WGS) entry which is preliminary data.</text>
</comment>
<dbReference type="GO" id="GO:0007131">
    <property type="term" value="P:reciprocal meiotic recombination"/>
    <property type="evidence" value="ECO:0007669"/>
    <property type="project" value="TreeGrafter"/>
</dbReference>
<dbReference type="SUPFAM" id="SSF52540">
    <property type="entry name" value="P-loop containing nucleoside triphosphate hydrolases"/>
    <property type="match status" value="1"/>
</dbReference>
<dbReference type="InterPro" id="IPR052093">
    <property type="entry name" value="HR_Repair_Mediator"/>
</dbReference>
<dbReference type="Proteomes" id="UP001295794">
    <property type="component" value="Unassembled WGS sequence"/>
</dbReference>
<evidence type="ECO:0000256" key="2">
    <source>
        <dbReference type="ARBA" id="ARBA00022741"/>
    </source>
</evidence>
<reference evidence="7" key="1">
    <citation type="submission" date="2023-11" db="EMBL/GenBank/DDBJ databases">
        <authorList>
            <person name="De Vega J J."/>
            <person name="De Vega J J."/>
        </authorList>
    </citation>
    <scope>NUCLEOTIDE SEQUENCE</scope>
</reference>
<evidence type="ECO:0000313" key="8">
    <source>
        <dbReference type="Proteomes" id="UP001295794"/>
    </source>
</evidence>
<dbReference type="PANTHER" id="PTHR46239:SF1">
    <property type="entry name" value="DNA REPAIR PROTEIN RAD51 HOMOLOG 3"/>
    <property type="match status" value="1"/>
</dbReference>
<dbReference type="PANTHER" id="PTHR46239">
    <property type="entry name" value="DNA REPAIR PROTEIN RAD51 HOMOLOG 3 RAD51C"/>
    <property type="match status" value="1"/>
</dbReference>
<evidence type="ECO:0000256" key="5">
    <source>
        <dbReference type="ARBA" id="ARBA00023204"/>
    </source>
</evidence>
<protein>
    <recommendedName>
        <fullName evidence="9">DNA recombination and repair protein Rad51-like C-terminal domain-containing protein</fullName>
    </recommendedName>
</protein>
<dbReference type="GO" id="GO:0033065">
    <property type="term" value="C:Rad51C-XRCC3 complex"/>
    <property type="evidence" value="ECO:0007669"/>
    <property type="project" value="TreeGrafter"/>
</dbReference>
<dbReference type="AlphaFoldDB" id="A0AAD2JU44"/>
<accession>A0AAD2JU44</accession>
<evidence type="ECO:0000256" key="1">
    <source>
        <dbReference type="ARBA" id="ARBA00004123"/>
    </source>
</evidence>
<dbReference type="GO" id="GO:0000707">
    <property type="term" value="P:meiotic DNA recombinase assembly"/>
    <property type="evidence" value="ECO:0007669"/>
    <property type="project" value="TreeGrafter"/>
</dbReference>
<dbReference type="GO" id="GO:0005657">
    <property type="term" value="C:replication fork"/>
    <property type="evidence" value="ECO:0007669"/>
    <property type="project" value="TreeGrafter"/>
</dbReference>
<keyword evidence="2" id="KW-0547">Nucleotide-binding</keyword>
<evidence type="ECO:0008006" key="9">
    <source>
        <dbReference type="Google" id="ProtNLM"/>
    </source>
</evidence>
<evidence type="ECO:0000256" key="6">
    <source>
        <dbReference type="ARBA" id="ARBA00023242"/>
    </source>
</evidence>
<comment type="subcellular location">
    <subcellularLocation>
        <location evidence="1">Nucleus</location>
    </subcellularLocation>
</comment>
<gene>
    <name evidence="7" type="ORF">MYCIT1_LOCUS450</name>
</gene>
<dbReference type="GO" id="GO:0008821">
    <property type="term" value="F:crossover junction DNA endonuclease activity"/>
    <property type="evidence" value="ECO:0007669"/>
    <property type="project" value="TreeGrafter"/>
</dbReference>
<dbReference type="InterPro" id="IPR027417">
    <property type="entry name" value="P-loop_NTPase"/>
</dbReference>
<dbReference type="EMBL" id="CAVNYO010000007">
    <property type="protein sequence ID" value="CAK5262043.1"/>
    <property type="molecule type" value="Genomic_DNA"/>
</dbReference>
<keyword evidence="3" id="KW-0227">DNA damage</keyword>
<evidence type="ECO:0000256" key="4">
    <source>
        <dbReference type="ARBA" id="ARBA00022840"/>
    </source>
</evidence>
<dbReference type="GO" id="GO:0005524">
    <property type="term" value="F:ATP binding"/>
    <property type="evidence" value="ECO:0007669"/>
    <property type="project" value="UniProtKB-KW"/>
</dbReference>